<dbReference type="InterPro" id="IPR003439">
    <property type="entry name" value="ABC_transporter-like_ATP-bd"/>
</dbReference>
<comment type="subcellular location">
    <subcellularLocation>
        <location evidence="1">Membrane</location>
        <topology evidence="1">Multi-pass membrane protein</topology>
    </subcellularLocation>
</comment>
<dbReference type="OMA" id="KNPRQGA"/>
<feature type="transmembrane region" description="Helical" evidence="11">
    <location>
        <begin position="1391"/>
        <end position="1408"/>
    </location>
</feature>
<evidence type="ECO:0000256" key="9">
    <source>
        <dbReference type="ARBA" id="ARBA00023180"/>
    </source>
</evidence>
<feature type="domain" description="ABC transporter" evidence="12">
    <location>
        <begin position="1479"/>
        <end position="1725"/>
    </location>
</feature>
<name>G4TWB7_SERID</name>
<keyword evidence="3 11" id="KW-0812">Transmembrane</keyword>
<dbReference type="GO" id="GO:0140359">
    <property type="term" value="F:ABC-type transporter activity"/>
    <property type="evidence" value="ECO:0007669"/>
    <property type="project" value="InterPro"/>
</dbReference>
<keyword evidence="7 11" id="KW-1133">Transmembrane helix</keyword>
<keyword evidence="4" id="KW-0677">Repeat</keyword>
<dbReference type="FunFam" id="3.40.50.300:FF:001354">
    <property type="entry name" value="ATP-binding cassette (ABC) transporter, putative"/>
    <property type="match status" value="1"/>
</dbReference>
<dbReference type="HOGENOM" id="CLU_000604_27_6_1"/>
<dbReference type="GO" id="GO:0005524">
    <property type="term" value="F:ATP binding"/>
    <property type="evidence" value="ECO:0007669"/>
    <property type="project" value="UniProtKB-KW"/>
</dbReference>
<dbReference type="EMBL" id="CAFZ01000481">
    <property type="protein sequence ID" value="CCA75610.1"/>
    <property type="molecule type" value="Genomic_DNA"/>
</dbReference>
<dbReference type="PROSITE" id="PS50929">
    <property type="entry name" value="ABC_TM1F"/>
    <property type="match status" value="2"/>
</dbReference>
<dbReference type="PROSITE" id="PS00211">
    <property type="entry name" value="ABC_TRANSPORTER_1"/>
    <property type="match status" value="2"/>
</dbReference>
<feature type="domain" description="ABC transmembrane type-1" evidence="13">
    <location>
        <begin position="606"/>
        <end position="745"/>
    </location>
</feature>
<evidence type="ECO:0000256" key="6">
    <source>
        <dbReference type="ARBA" id="ARBA00022840"/>
    </source>
</evidence>
<keyword evidence="15" id="KW-1185">Reference proteome</keyword>
<reference evidence="14 15" key="1">
    <citation type="journal article" date="2011" name="PLoS Pathog.">
        <title>Endophytic Life Strategies Decoded by Genome and Transcriptome Analyses of the Mutualistic Root Symbiont Piriformospora indica.</title>
        <authorList>
            <person name="Zuccaro A."/>
            <person name="Lahrmann U."/>
            <person name="Guldener U."/>
            <person name="Langen G."/>
            <person name="Pfiffi S."/>
            <person name="Biedenkopf D."/>
            <person name="Wong P."/>
            <person name="Samans B."/>
            <person name="Grimm C."/>
            <person name="Basiewicz M."/>
            <person name="Murat C."/>
            <person name="Martin F."/>
            <person name="Kogel K.H."/>
        </authorList>
    </citation>
    <scope>NUCLEOTIDE SEQUENCE [LARGE SCALE GENOMIC DNA]</scope>
    <source>
        <strain evidence="14 15">DSM 11827</strain>
    </source>
</reference>
<dbReference type="InterPro" id="IPR011527">
    <property type="entry name" value="ABC1_TM_dom"/>
</dbReference>
<dbReference type="CDD" id="cd03244">
    <property type="entry name" value="ABCC_MRP_domain2"/>
    <property type="match status" value="1"/>
</dbReference>
<dbReference type="Pfam" id="PF00005">
    <property type="entry name" value="ABC_tran"/>
    <property type="match status" value="2"/>
</dbReference>
<dbReference type="InterPro" id="IPR027417">
    <property type="entry name" value="P-loop_NTPase"/>
</dbReference>
<evidence type="ECO:0000256" key="3">
    <source>
        <dbReference type="ARBA" id="ARBA00022692"/>
    </source>
</evidence>
<dbReference type="OrthoDB" id="6500128at2759"/>
<evidence type="ECO:0000256" key="4">
    <source>
        <dbReference type="ARBA" id="ARBA00022737"/>
    </source>
</evidence>
<feature type="transmembrane region" description="Helical" evidence="11">
    <location>
        <begin position="640"/>
        <end position="663"/>
    </location>
</feature>
<gene>
    <name evidence="14" type="ORF">PIIN_09601</name>
</gene>
<evidence type="ECO:0000313" key="15">
    <source>
        <dbReference type="Proteomes" id="UP000007148"/>
    </source>
</evidence>
<organism evidence="14 15">
    <name type="scientific">Serendipita indica (strain DSM 11827)</name>
    <name type="common">Root endophyte fungus</name>
    <name type="synonym">Piriformospora indica</name>
    <dbReference type="NCBI Taxonomy" id="1109443"/>
    <lineage>
        <taxon>Eukaryota</taxon>
        <taxon>Fungi</taxon>
        <taxon>Dikarya</taxon>
        <taxon>Basidiomycota</taxon>
        <taxon>Agaricomycotina</taxon>
        <taxon>Agaricomycetes</taxon>
        <taxon>Sebacinales</taxon>
        <taxon>Serendipitaceae</taxon>
        <taxon>Serendipita</taxon>
    </lineage>
</organism>
<feature type="transmembrane region" description="Helical" evidence="11">
    <location>
        <begin position="6"/>
        <end position="24"/>
    </location>
</feature>
<accession>G4TWB7</accession>
<feature type="transmembrane region" description="Helical" evidence="11">
    <location>
        <begin position="1198"/>
        <end position="1223"/>
    </location>
</feature>
<keyword evidence="9" id="KW-0325">Glycoprotein</keyword>
<keyword evidence="6" id="KW-0067">ATP-binding</keyword>
<dbReference type="InterPro" id="IPR017871">
    <property type="entry name" value="ABC_transporter-like_CS"/>
</dbReference>
<dbReference type="Proteomes" id="UP000007148">
    <property type="component" value="Unassembled WGS sequence"/>
</dbReference>
<dbReference type="Gene3D" id="3.40.50.300">
    <property type="entry name" value="P-loop containing nucleotide triphosphate hydrolases"/>
    <property type="match status" value="2"/>
</dbReference>
<keyword evidence="5" id="KW-0547">Nucleotide-binding</keyword>
<dbReference type="InParanoid" id="G4TWB7"/>
<comment type="caution">
    <text evidence="14">The sequence shown here is derived from an EMBL/GenBank/DDBJ whole genome shotgun (WGS) entry which is preliminary data.</text>
</comment>
<dbReference type="SUPFAM" id="SSF52540">
    <property type="entry name" value="P-loop containing nucleoside triphosphate hydrolases"/>
    <property type="match status" value="2"/>
</dbReference>
<feature type="transmembrane region" description="Helical" evidence="11">
    <location>
        <begin position="421"/>
        <end position="443"/>
    </location>
</feature>
<feature type="compositionally biased region" description="Low complexity" evidence="10">
    <location>
        <begin position="561"/>
        <end position="580"/>
    </location>
</feature>
<dbReference type="InterPro" id="IPR050173">
    <property type="entry name" value="ABC_transporter_C-like"/>
</dbReference>
<evidence type="ECO:0000256" key="8">
    <source>
        <dbReference type="ARBA" id="ARBA00023136"/>
    </source>
</evidence>
<feature type="transmembrane region" description="Helical" evidence="11">
    <location>
        <begin position="95"/>
        <end position="117"/>
    </location>
</feature>
<evidence type="ECO:0000256" key="2">
    <source>
        <dbReference type="ARBA" id="ARBA00022448"/>
    </source>
</evidence>
<dbReference type="SMART" id="SM00382">
    <property type="entry name" value="AAA"/>
    <property type="match status" value="2"/>
</dbReference>
<evidence type="ECO:0000256" key="7">
    <source>
        <dbReference type="ARBA" id="ARBA00022989"/>
    </source>
</evidence>
<dbReference type="PROSITE" id="PS50893">
    <property type="entry name" value="ABC_TRANSPORTER_2"/>
    <property type="match status" value="2"/>
</dbReference>
<dbReference type="SUPFAM" id="SSF90123">
    <property type="entry name" value="ABC transporter transmembrane region"/>
    <property type="match status" value="2"/>
</dbReference>
<dbReference type="CDD" id="cd18596">
    <property type="entry name" value="ABC_6TM_VMR1_D1_like"/>
    <property type="match status" value="1"/>
</dbReference>
<evidence type="ECO:0000256" key="11">
    <source>
        <dbReference type="SAM" id="Phobius"/>
    </source>
</evidence>
<feature type="transmembrane region" description="Helical" evidence="11">
    <location>
        <begin position="1160"/>
        <end position="1178"/>
    </location>
</feature>
<dbReference type="STRING" id="1109443.G4TWB7"/>
<protein>
    <submittedName>
        <fullName evidence="14">Related to multidrug transporter (Yeast bile transporter)</fullName>
    </submittedName>
</protein>
<keyword evidence="8 11" id="KW-0472">Membrane</keyword>
<dbReference type="InterPro" id="IPR036640">
    <property type="entry name" value="ABC1_TM_sf"/>
</dbReference>
<dbReference type="InterPro" id="IPR003593">
    <property type="entry name" value="AAA+_ATPase"/>
</dbReference>
<evidence type="ECO:0000259" key="12">
    <source>
        <dbReference type="PROSITE" id="PS50893"/>
    </source>
</evidence>
<feature type="transmembrane region" description="Helical" evidence="11">
    <location>
        <begin position="157"/>
        <end position="180"/>
    </location>
</feature>
<feature type="transmembrane region" description="Helical" evidence="11">
    <location>
        <begin position="1414"/>
        <end position="1435"/>
    </location>
</feature>
<evidence type="ECO:0000256" key="1">
    <source>
        <dbReference type="ARBA" id="ARBA00004141"/>
    </source>
</evidence>
<feature type="domain" description="ABC transporter" evidence="12">
    <location>
        <begin position="839"/>
        <end position="1084"/>
    </location>
</feature>
<keyword evidence="2" id="KW-0813">Transport</keyword>
<dbReference type="GO" id="GO:0016887">
    <property type="term" value="F:ATP hydrolysis activity"/>
    <property type="evidence" value="ECO:0007669"/>
    <property type="project" value="InterPro"/>
</dbReference>
<dbReference type="CDD" id="cd18604">
    <property type="entry name" value="ABC_6TM_VMR1_D2_like"/>
    <property type="match status" value="1"/>
</dbReference>
<feature type="domain" description="ABC transmembrane type-1" evidence="13">
    <location>
        <begin position="1164"/>
        <end position="1443"/>
    </location>
</feature>
<dbReference type="PANTHER" id="PTHR24223:SF353">
    <property type="entry name" value="ABC TRANSPORTER ATP-BINDING PROTEIN_PERMEASE VMR1-RELATED"/>
    <property type="match status" value="1"/>
</dbReference>
<proteinExistence type="predicted"/>
<feature type="transmembrane region" description="Helical" evidence="11">
    <location>
        <begin position="472"/>
        <end position="491"/>
    </location>
</feature>
<dbReference type="FunFam" id="3.40.50.300:FF:000825">
    <property type="entry name" value="ABC bile acid transporter"/>
    <property type="match status" value="1"/>
</dbReference>
<feature type="transmembrane region" description="Helical" evidence="11">
    <location>
        <begin position="223"/>
        <end position="243"/>
    </location>
</feature>
<dbReference type="PANTHER" id="PTHR24223">
    <property type="entry name" value="ATP-BINDING CASSETTE SUB-FAMILY C"/>
    <property type="match status" value="1"/>
</dbReference>
<dbReference type="CDD" id="cd03250">
    <property type="entry name" value="ABCC_MRP_domain1"/>
    <property type="match status" value="1"/>
</dbReference>
<feature type="region of interest" description="Disordered" evidence="10">
    <location>
        <begin position="527"/>
        <end position="600"/>
    </location>
</feature>
<dbReference type="FunFam" id="1.20.1560.10:FF:000013">
    <property type="entry name" value="ABC transporter C family member 2"/>
    <property type="match status" value="1"/>
</dbReference>
<evidence type="ECO:0000256" key="10">
    <source>
        <dbReference type="SAM" id="MobiDB-lite"/>
    </source>
</evidence>
<dbReference type="eggNOG" id="KOG0054">
    <property type="taxonomic scope" value="Eukaryota"/>
</dbReference>
<dbReference type="GO" id="GO:0000329">
    <property type="term" value="C:fungal-type vacuole membrane"/>
    <property type="evidence" value="ECO:0007669"/>
    <property type="project" value="TreeGrafter"/>
</dbReference>
<dbReference type="Gene3D" id="1.20.1560.10">
    <property type="entry name" value="ABC transporter type 1, transmembrane domain"/>
    <property type="match status" value="2"/>
</dbReference>
<evidence type="ECO:0000256" key="5">
    <source>
        <dbReference type="ARBA" id="ARBA00022741"/>
    </source>
</evidence>
<sequence>MFPFQIHFSAGLLGAAAFSLAVIAPSHVKTKRDVALPISRYDSEFDGENDLLSANDENELAGEKDPFDIVSPEDVIDGETLDEDAFWRKVRVTKLILLAVLCMLFVNHAVSLGYTLITHPSSPIYSIIPAILHLVFTTYLIGLSISTVSSSNVDEHWPIVVHMSALLTLSTVAQCISLLVPNDGTIHISTILAKPSLVNVDPKFIIQLYKRNHLEDQDEEEVYGFWFASLVLTTISMLIVIFMRRGPERYFPPERVYTLKSIEVAAKERNQGTSTGGQVHSGKQEPNVCSLVASSVWGIMFFDYTTSVVMLGYTATSLEIADLPILPAYMRATWIYSRMRKLQQSYGRLRSSTEEPKGVFSRIRFTLHVPFAHLFVRKFPALENRFPSITQKRTFAPFSFKTSKNSPMDLIAQLWKANRTVLLLEIGLAAASALMFYTPAFFFKRLIAYLEDDPDRGGRASNQTIQAMVSDGWAWVYCAGLFGTTAAMYLLTGQLWSISTTVVQLKFKIQLNTMLFAKTLVRKNLPGTASTDSEEKKKTEDTGAASRTAGTNSASNGTSDAPTTAGHSTAPTATTGTTTAVNASEATPPVKNASTSDEEEFSSKAQVMTLMTTDVDRVSDFSWHLFSLVDSPIEIVIGGYFLYTLLGVSTFWGLGASLLFMPINHWASKIVVKAQDDLMKARDERVALMNELLGGIRMLKFMAWERSFEKRVLKVRDRELAHQWRNYVIETLFNATWHVFNGLLLPLTPSIAFTALTVFNELRFALGVLPETFINVLQSMVSLRRIAKYLATQEVSSVPPLHEQDSRISLNSATITWPQDRVGSAAATGSSTPAIIGRASTSSSSASTPRRRFVLLDLTLDFPEGELSLICGKLGSGKTLLLLALLGEADVLSGQLLCPRSPPDAVATLMAVAEDEEWIIPNMCAYVPQVAWLQNASIKENILFNLPFNAERYQATLEACALLTDLAILEDGDESEIGERGVNLSGGQKARVSLARAIYSRASVLLLDDVLSAVDAHTAHHLYEKCLKGPLVEGRTVILVSHHIQLCAPKAKYIVALEKGKLLYQGDANAFMQSSIIDTLVQSKHKTLDAGDEMTAETAIEEVLDAEKEPVKDAQESAQPVMTKKKEKAPRKLVEDEARAVGRIGRDVWKEYVGASGGKVFWGIFLLALVVASLSPVAENGWIKVWSGAVNRGDTSHLPIYYIRIYALIAIAGLVVFTLRFFVLYRGSIHASDTLHKRLLQSVLFAPIRFHDTTNRGRLLNRFGKDFEGIDSSLADNFGRSVFNGASLVTTIVTVTYVGGWPFLLAFVILSIFYFEVARVYGQTARDMRRLDSVSRSPLYSVYNEAITGASIVRAFGASSKFLRDMLRCVDTNASPYYWLWGVNRWISVRFNMLSSVIIGITSVVILLNRSIDASFGGLAMTFILGLTGDILFLVRRFVSLEQSMVAVERVKEFSELEQEPPEFIEPRPPASWPSSGAIEVEDLSIRYAQNLPDVLHDLNFSISPGEKVGILGRTGSGKSTLAQSFFRFVEASEGKIFIDGIDISRVGLTDLRSRLTIIPQDPTILSGTLRTTLDIFEEYEDVEIYEALRRVHLIPSEDDTPVDNEEEVNENVFKNLDSPVSEGGENFSAGEKQLICMARAILKRTKILFMDEATASVDYATDELIGKTIRHEFADSTILTIAHRIRTIIDYDKVMVLDKGRIVEFDKPATLLADKKSQFYSLCKATGPEEFSALVRLSQLNSS</sequence>
<feature type="transmembrane region" description="Helical" evidence="11">
    <location>
        <begin position="1304"/>
        <end position="1322"/>
    </location>
</feature>
<feature type="compositionally biased region" description="Polar residues" evidence="10">
    <location>
        <begin position="548"/>
        <end position="560"/>
    </location>
</feature>
<evidence type="ECO:0000259" key="13">
    <source>
        <dbReference type="PROSITE" id="PS50929"/>
    </source>
</evidence>
<feature type="transmembrane region" description="Helical" evidence="11">
    <location>
        <begin position="123"/>
        <end position="145"/>
    </location>
</feature>
<evidence type="ECO:0000313" key="14">
    <source>
        <dbReference type="EMBL" id="CCA75610.1"/>
    </source>
</evidence>
<dbReference type="Pfam" id="PF00664">
    <property type="entry name" value="ABC_membrane"/>
    <property type="match status" value="2"/>
</dbReference>